<dbReference type="PANTHER" id="PTHR48080:SF2">
    <property type="entry name" value="D-GALACTONATE DEHYDRATASE"/>
    <property type="match status" value="1"/>
</dbReference>
<dbReference type="CDD" id="cd03316">
    <property type="entry name" value="MR_like"/>
    <property type="match status" value="1"/>
</dbReference>
<accession>A0A6B9FJC2</accession>
<name>A0A6B9FJC2_9HYPH</name>
<dbReference type="InterPro" id="IPR029017">
    <property type="entry name" value="Enolase-like_N"/>
</dbReference>
<dbReference type="SMART" id="SM00922">
    <property type="entry name" value="MR_MLE"/>
    <property type="match status" value="1"/>
</dbReference>
<dbReference type="GO" id="GO:0000287">
    <property type="term" value="F:magnesium ion binding"/>
    <property type="evidence" value="ECO:0007669"/>
    <property type="project" value="UniProtKB-ARBA"/>
</dbReference>
<gene>
    <name evidence="3" type="ORF">MMSR116_04685</name>
</gene>
<dbReference type="RefSeq" id="WP_010685081.1">
    <property type="nucleotide sequence ID" value="NZ_CP043538.1"/>
</dbReference>
<dbReference type="GO" id="GO:0009063">
    <property type="term" value="P:amino acid catabolic process"/>
    <property type="evidence" value="ECO:0007669"/>
    <property type="project" value="InterPro"/>
</dbReference>
<evidence type="ECO:0000259" key="2">
    <source>
        <dbReference type="SMART" id="SM00922"/>
    </source>
</evidence>
<dbReference type="SUPFAM" id="SSF51604">
    <property type="entry name" value="Enolase C-terminal domain-like"/>
    <property type="match status" value="1"/>
</dbReference>
<evidence type="ECO:0000313" key="4">
    <source>
        <dbReference type="Proteomes" id="UP000012488"/>
    </source>
</evidence>
<dbReference type="Pfam" id="PF02746">
    <property type="entry name" value="MR_MLE_N"/>
    <property type="match status" value="1"/>
</dbReference>
<dbReference type="InterPro" id="IPR036849">
    <property type="entry name" value="Enolase-like_C_sf"/>
</dbReference>
<dbReference type="InterPro" id="IPR029065">
    <property type="entry name" value="Enolase_C-like"/>
</dbReference>
<evidence type="ECO:0000313" key="3">
    <source>
        <dbReference type="EMBL" id="QGY01275.1"/>
    </source>
</evidence>
<feature type="domain" description="Mandelate racemase/muconate lactonizing enzyme C-terminal" evidence="2">
    <location>
        <begin position="148"/>
        <end position="244"/>
    </location>
</feature>
<dbReference type="GO" id="GO:0016829">
    <property type="term" value="F:lyase activity"/>
    <property type="evidence" value="ECO:0007669"/>
    <property type="project" value="UniProtKB-KW"/>
</dbReference>
<proteinExistence type="predicted"/>
<dbReference type="EMBL" id="CP043538">
    <property type="protein sequence ID" value="QGY01275.1"/>
    <property type="molecule type" value="Genomic_DNA"/>
</dbReference>
<dbReference type="SFLD" id="SFLDS00001">
    <property type="entry name" value="Enolase"/>
    <property type="match status" value="1"/>
</dbReference>
<dbReference type="Gene3D" id="3.20.20.120">
    <property type="entry name" value="Enolase-like C-terminal domain"/>
    <property type="match status" value="1"/>
</dbReference>
<dbReference type="KEGG" id="mmes:MMSR116_04685"/>
<dbReference type="InterPro" id="IPR013341">
    <property type="entry name" value="Mandelate_racemase_N_dom"/>
</dbReference>
<dbReference type="InterPro" id="IPR013342">
    <property type="entry name" value="Mandelate_racemase_C"/>
</dbReference>
<dbReference type="PROSITE" id="PS00908">
    <property type="entry name" value="MR_MLE_1"/>
    <property type="match status" value="1"/>
</dbReference>
<dbReference type="AlphaFoldDB" id="A0A6B9FJC2"/>
<dbReference type="Gene3D" id="3.30.390.10">
    <property type="entry name" value="Enolase-like, N-terminal domain"/>
    <property type="match status" value="1"/>
</dbReference>
<organism evidence="3 4">
    <name type="scientific">Methylobacterium mesophilicum SR1.6/6</name>
    <dbReference type="NCBI Taxonomy" id="908290"/>
    <lineage>
        <taxon>Bacteria</taxon>
        <taxon>Pseudomonadati</taxon>
        <taxon>Pseudomonadota</taxon>
        <taxon>Alphaproteobacteria</taxon>
        <taxon>Hyphomicrobiales</taxon>
        <taxon>Methylobacteriaceae</taxon>
        <taxon>Methylobacterium</taxon>
    </lineage>
</organism>
<dbReference type="InterPro" id="IPR034593">
    <property type="entry name" value="DgoD-like"/>
</dbReference>
<evidence type="ECO:0000256" key="1">
    <source>
        <dbReference type="ARBA" id="ARBA00023239"/>
    </source>
</evidence>
<dbReference type="Proteomes" id="UP000012488">
    <property type="component" value="Chromosome"/>
</dbReference>
<dbReference type="PANTHER" id="PTHR48080">
    <property type="entry name" value="D-GALACTONATE DEHYDRATASE-RELATED"/>
    <property type="match status" value="1"/>
</dbReference>
<reference evidence="3 4" key="2">
    <citation type="journal article" date="2013" name="Genome Announc.">
        <title>Draft Genome Sequence of Methylobacterium mesophilicum Strain SR1.6/6, Isolated from Citrus sinensis.</title>
        <authorList>
            <person name="Marinho Almeida D."/>
            <person name="Dini-Andreote F."/>
            <person name="Camargo Neves A.A."/>
            <person name="Juca Ramos R.T."/>
            <person name="Andreote F.D."/>
            <person name="Carneiro A.R."/>
            <person name="Oliveira de Souza Lima A."/>
            <person name="Caracciolo Gomes de Sa P.H."/>
            <person name="Ribeiro Barbosa M.S."/>
            <person name="Araujo W.L."/>
            <person name="Silva A."/>
        </authorList>
    </citation>
    <scope>NUCLEOTIDE SEQUENCE [LARGE SCALE GENOMIC DNA]</scope>
    <source>
        <strain evidence="3 4">SR1.6/6</strain>
    </source>
</reference>
<dbReference type="SFLD" id="SFLDG00179">
    <property type="entry name" value="mandelate_racemase"/>
    <property type="match status" value="1"/>
</dbReference>
<dbReference type="SUPFAM" id="SSF54826">
    <property type="entry name" value="Enolase N-terminal domain-like"/>
    <property type="match status" value="1"/>
</dbReference>
<reference evidence="3 4" key="1">
    <citation type="journal article" date="2012" name="Genet. Mol. Biol.">
        <title>Analysis of 16S rRNA and mxaF genes revealing insights into Methylobacterium niche-specific plant association.</title>
        <authorList>
            <person name="Dourado M.N."/>
            <person name="Andreote F.D."/>
            <person name="Dini-Andreote F."/>
            <person name="Conti R."/>
            <person name="Araujo J.M."/>
            <person name="Araujo W.L."/>
        </authorList>
    </citation>
    <scope>NUCLEOTIDE SEQUENCE [LARGE SCALE GENOMIC DNA]</scope>
    <source>
        <strain evidence="3 4">SR1.6/6</strain>
    </source>
</reference>
<dbReference type="OrthoDB" id="9775441at2"/>
<protein>
    <submittedName>
        <fullName evidence="3">Mandelate racemase/muconate lactonizing enzyme family protein</fullName>
    </submittedName>
</protein>
<dbReference type="InterPro" id="IPR018110">
    <property type="entry name" value="Mandel_Rmase/mucon_lact_enz_CS"/>
</dbReference>
<sequence>MRITRIQSVPISFRVPEGQNVRLGIGRAVKRDAVLVKVETDEGLVGWGEAHHGRCPGAIAKLIDTTLSDLVLGMDPLDVNGVWARVYRMQLASHGMGAAAAMALSGLDIALWDIRGKAAGWPIYRLLGGGPRAVPAYAGGISLGWQEPASLADEARAHVAAGYRAVKLRVGDSPRRDIARVEAVREALGADVEILVDANTGYSVDDVRRVMPAFEAAGVAWLEEPFPPHDAYSYGEAARLGTVPLAAGENHFTRYEFVQALQAGYLGFVQPDLSKTGGITETMRIAALASAWKISVNPHTSATGINMVATLHLLAAVDNPGYFEGDVARHNPFRDDVVGLPYRLDAEGKVCPPDGPGLGVEVDERFLAANPLIDGPCYV</sequence>
<dbReference type="Pfam" id="PF13378">
    <property type="entry name" value="MR_MLE_C"/>
    <property type="match status" value="1"/>
</dbReference>
<keyword evidence="1" id="KW-0456">Lyase</keyword>